<dbReference type="STRING" id="137246.A0A401SRR3"/>
<dbReference type="SMART" id="SM00042">
    <property type="entry name" value="CUB"/>
    <property type="match status" value="3"/>
</dbReference>
<dbReference type="PANTHER" id="PTHR24251:SF47">
    <property type="entry name" value="CUB DOMAIN-CONTAINING PROTEIN 2"/>
    <property type="match status" value="1"/>
</dbReference>
<reference evidence="7 8" key="1">
    <citation type="journal article" date="2018" name="Nat. Ecol. Evol.">
        <title>Shark genomes provide insights into elasmobranch evolution and the origin of vertebrates.</title>
        <authorList>
            <person name="Hara Y"/>
            <person name="Yamaguchi K"/>
            <person name="Onimaru K"/>
            <person name="Kadota M"/>
            <person name="Koyanagi M"/>
            <person name="Keeley SD"/>
            <person name="Tatsumi K"/>
            <person name="Tanaka K"/>
            <person name="Motone F"/>
            <person name="Kageyama Y"/>
            <person name="Nozu R"/>
            <person name="Adachi N"/>
            <person name="Nishimura O"/>
            <person name="Nakagawa R"/>
            <person name="Tanegashima C"/>
            <person name="Kiyatake I"/>
            <person name="Matsumoto R"/>
            <person name="Murakumo K"/>
            <person name="Nishida K"/>
            <person name="Terakita A"/>
            <person name="Kuratani S"/>
            <person name="Sato K"/>
            <person name="Hyodo S Kuraku.S."/>
        </authorList>
    </citation>
    <scope>NUCLEOTIDE SEQUENCE [LARGE SCALE GENOMIC DNA]</scope>
</reference>
<keyword evidence="4" id="KW-0472">Membrane</keyword>
<dbReference type="PANTHER" id="PTHR24251">
    <property type="entry name" value="OVOCHYMASE-RELATED"/>
    <property type="match status" value="1"/>
</dbReference>
<keyword evidence="5" id="KW-0732">Signal</keyword>
<dbReference type="Proteomes" id="UP000287033">
    <property type="component" value="Unassembled WGS sequence"/>
</dbReference>
<dbReference type="EMBL" id="BEZZ01000485">
    <property type="protein sequence ID" value="GCC33094.1"/>
    <property type="molecule type" value="Genomic_DNA"/>
</dbReference>
<evidence type="ECO:0000259" key="6">
    <source>
        <dbReference type="PROSITE" id="PS01180"/>
    </source>
</evidence>
<evidence type="ECO:0000313" key="8">
    <source>
        <dbReference type="Proteomes" id="UP000287033"/>
    </source>
</evidence>
<dbReference type="CDD" id="cd00041">
    <property type="entry name" value="CUB"/>
    <property type="match status" value="3"/>
</dbReference>
<feature type="transmembrane region" description="Helical" evidence="4">
    <location>
        <begin position="516"/>
        <end position="538"/>
    </location>
</feature>
<protein>
    <recommendedName>
        <fullName evidence="6">CUB domain-containing protein</fullName>
    </recommendedName>
</protein>
<evidence type="ECO:0000313" key="7">
    <source>
        <dbReference type="EMBL" id="GCC33094.1"/>
    </source>
</evidence>
<evidence type="ECO:0000256" key="3">
    <source>
        <dbReference type="PROSITE-ProRule" id="PRU00059"/>
    </source>
</evidence>
<dbReference type="FunFam" id="2.60.120.290:FF:000013">
    <property type="entry name" value="Membrane frizzled-related protein"/>
    <property type="match status" value="2"/>
</dbReference>
<dbReference type="Gene3D" id="2.60.40.3210">
    <property type="entry name" value="Zona pellucida, ZP-N domain"/>
    <property type="match status" value="1"/>
</dbReference>
<comment type="caution">
    <text evidence="7">The sequence shown here is derived from an EMBL/GenBank/DDBJ whole genome shotgun (WGS) entry which is preliminary data.</text>
</comment>
<accession>A0A401SRR3</accession>
<keyword evidence="4" id="KW-1133">Transmembrane helix</keyword>
<dbReference type="PROSITE" id="PS01180">
    <property type="entry name" value="CUB"/>
    <property type="match status" value="3"/>
</dbReference>
<evidence type="ECO:0000256" key="4">
    <source>
        <dbReference type="SAM" id="Phobius"/>
    </source>
</evidence>
<feature type="domain" description="CUB" evidence="6">
    <location>
        <begin position="29"/>
        <end position="142"/>
    </location>
</feature>
<keyword evidence="1" id="KW-0677">Repeat</keyword>
<feature type="chain" id="PRO_5019410910" description="CUB domain-containing protein" evidence="5">
    <location>
        <begin position="24"/>
        <end position="539"/>
    </location>
</feature>
<organism evidence="7 8">
    <name type="scientific">Chiloscyllium punctatum</name>
    <name type="common">Brownbanded bambooshark</name>
    <name type="synonym">Hemiscyllium punctatum</name>
    <dbReference type="NCBI Taxonomy" id="137246"/>
    <lineage>
        <taxon>Eukaryota</taxon>
        <taxon>Metazoa</taxon>
        <taxon>Chordata</taxon>
        <taxon>Craniata</taxon>
        <taxon>Vertebrata</taxon>
        <taxon>Chondrichthyes</taxon>
        <taxon>Elasmobranchii</taxon>
        <taxon>Galeomorphii</taxon>
        <taxon>Galeoidea</taxon>
        <taxon>Orectolobiformes</taxon>
        <taxon>Hemiscylliidae</taxon>
        <taxon>Chiloscyllium</taxon>
    </lineage>
</organism>
<feature type="domain" description="CUB" evidence="6">
    <location>
        <begin position="258"/>
        <end position="374"/>
    </location>
</feature>
<keyword evidence="8" id="KW-1185">Reference proteome</keyword>
<evidence type="ECO:0000256" key="2">
    <source>
        <dbReference type="ARBA" id="ARBA00023157"/>
    </source>
</evidence>
<dbReference type="Gene3D" id="2.60.120.290">
    <property type="entry name" value="Spermadhesin, CUB domain"/>
    <property type="match status" value="3"/>
</dbReference>
<dbReference type="SUPFAM" id="SSF49854">
    <property type="entry name" value="Spermadhesin, CUB domain"/>
    <property type="match status" value="3"/>
</dbReference>
<dbReference type="FunFam" id="2.60.120.290:FF:000042">
    <property type="entry name" value="AGAP005526-PA"/>
    <property type="match status" value="1"/>
</dbReference>
<evidence type="ECO:0000256" key="5">
    <source>
        <dbReference type="SAM" id="SignalP"/>
    </source>
</evidence>
<gene>
    <name evidence="7" type="ORF">chiPu_0011561</name>
</gene>
<evidence type="ECO:0000256" key="1">
    <source>
        <dbReference type="ARBA" id="ARBA00022737"/>
    </source>
</evidence>
<dbReference type="AlphaFoldDB" id="A0A401SRR3"/>
<comment type="caution">
    <text evidence="3">Lacks conserved residue(s) required for the propagation of feature annotation.</text>
</comment>
<dbReference type="InterPro" id="IPR000859">
    <property type="entry name" value="CUB_dom"/>
</dbReference>
<keyword evidence="2" id="KW-1015">Disulfide bond</keyword>
<proteinExistence type="predicted"/>
<feature type="signal peptide" evidence="5">
    <location>
        <begin position="1"/>
        <end position="23"/>
    </location>
</feature>
<dbReference type="OMA" id="QQNVQEY"/>
<name>A0A401SRR3_CHIPU</name>
<dbReference type="Pfam" id="PF00431">
    <property type="entry name" value="CUB"/>
    <property type="match status" value="3"/>
</dbReference>
<sequence length="539" mass="60430">MHNCVVQFATGVLLLWIICRVTARPGVKCGGILSAANGNFSSPNFPGYYPYDTKCTWLIVVTEGSSILLNFQYFDLEFHTYCEYDYIKIYNGMPEDEGNLLGTFCGKVFPPHFTSSWHVMSIIFRSDKHVVSHGFSASYRKDMCGGVLTSLSGVLSSPEYPDNYPNNAECHWIIRVSNQSVVNLIFYDFHLENNEDCSFDYVALFDGSSMKDRHWGHYCGGSKPPDIISSSSELLVVFKSDFNIGAKGFKAFYFSGECQQIFTAIKGNFSSPRYPNIYPNNINCHWTIQQPLGYRINVHLNDFELEDRDSLTDACDYDFLAVFDGESETDTLLGKWCGRNSPSSLLSNGNRLLFVLSADRNTASRGFHVSYNGVVPMNISCTRTDFQIQIAVQAVPLLSRSNIYLGNQGCTAQAFGSAYKIISRFDACGTKTQRRGNVTIFVNILYIKFSNGTREDSQEYEMQCDLKRKAASYNIITDTELYQLQQQVVNLEDSNSDELKVVDGSDLSRMQDTSDIVFIGICVLAGILMLIAIIGLVLL</sequence>
<dbReference type="InterPro" id="IPR035914">
    <property type="entry name" value="Sperma_CUB_dom_sf"/>
</dbReference>
<keyword evidence="4" id="KW-0812">Transmembrane</keyword>
<dbReference type="OrthoDB" id="10009301at2759"/>
<feature type="domain" description="CUB" evidence="6">
    <location>
        <begin position="144"/>
        <end position="256"/>
    </location>
</feature>